<evidence type="ECO:0000313" key="3">
    <source>
        <dbReference type="Proteomes" id="UP001180020"/>
    </source>
</evidence>
<organism evidence="2 3">
    <name type="scientific">Acorus calamus</name>
    <name type="common">Sweet flag</name>
    <dbReference type="NCBI Taxonomy" id="4465"/>
    <lineage>
        <taxon>Eukaryota</taxon>
        <taxon>Viridiplantae</taxon>
        <taxon>Streptophyta</taxon>
        <taxon>Embryophyta</taxon>
        <taxon>Tracheophyta</taxon>
        <taxon>Spermatophyta</taxon>
        <taxon>Magnoliopsida</taxon>
        <taxon>Liliopsida</taxon>
        <taxon>Acoraceae</taxon>
        <taxon>Acorus</taxon>
    </lineage>
</organism>
<feature type="chain" id="PRO_5043586354" evidence="1">
    <location>
        <begin position="23"/>
        <end position="86"/>
    </location>
</feature>
<proteinExistence type="predicted"/>
<feature type="signal peptide" evidence="1">
    <location>
        <begin position="1"/>
        <end position="22"/>
    </location>
</feature>
<sequence>MAVVPVVIWAVWLARNAVVFRGQPVYVKNVWEETVSLLKAWGRRIVGATSVLTGSMPKEISHIHSVLNYGHSMATEAPCVGAAFNL</sequence>
<reference evidence="2" key="1">
    <citation type="journal article" date="2023" name="Nat. Commun.">
        <title>Diploid and tetraploid genomes of Acorus and the evolution of monocots.</title>
        <authorList>
            <person name="Ma L."/>
            <person name="Liu K.W."/>
            <person name="Li Z."/>
            <person name="Hsiao Y.Y."/>
            <person name="Qi Y."/>
            <person name="Fu T."/>
            <person name="Tang G.D."/>
            <person name="Zhang D."/>
            <person name="Sun W.H."/>
            <person name="Liu D.K."/>
            <person name="Li Y."/>
            <person name="Chen G.Z."/>
            <person name="Liu X.D."/>
            <person name="Liao X.Y."/>
            <person name="Jiang Y.T."/>
            <person name="Yu X."/>
            <person name="Hao Y."/>
            <person name="Huang J."/>
            <person name="Zhao X.W."/>
            <person name="Ke S."/>
            <person name="Chen Y.Y."/>
            <person name="Wu W.L."/>
            <person name="Hsu J.L."/>
            <person name="Lin Y.F."/>
            <person name="Huang M.D."/>
            <person name="Li C.Y."/>
            <person name="Huang L."/>
            <person name="Wang Z.W."/>
            <person name="Zhao X."/>
            <person name="Zhong W.Y."/>
            <person name="Peng D.H."/>
            <person name="Ahmad S."/>
            <person name="Lan S."/>
            <person name="Zhang J.S."/>
            <person name="Tsai W.C."/>
            <person name="Van de Peer Y."/>
            <person name="Liu Z.J."/>
        </authorList>
    </citation>
    <scope>NUCLEOTIDE SEQUENCE</scope>
    <source>
        <strain evidence="2">CP</strain>
    </source>
</reference>
<gene>
    <name evidence="2" type="ORF">QJS10_CPB17g00976</name>
</gene>
<dbReference type="EMBL" id="JAUJYO010000017">
    <property type="protein sequence ID" value="KAK1292187.1"/>
    <property type="molecule type" value="Genomic_DNA"/>
</dbReference>
<comment type="caution">
    <text evidence="2">The sequence shown here is derived from an EMBL/GenBank/DDBJ whole genome shotgun (WGS) entry which is preliminary data.</text>
</comment>
<evidence type="ECO:0000313" key="2">
    <source>
        <dbReference type="EMBL" id="KAK1292187.1"/>
    </source>
</evidence>
<name>A0AAV9CUH0_ACOCL</name>
<accession>A0AAV9CUH0</accession>
<keyword evidence="3" id="KW-1185">Reference proteome</keyword>
<dbReference type="Proteomes" id="UP001180020">
    <property type="component" value="Unassembled WGS sequence"/>
</dbReference>
<protein>
    <submittedName>
        <fullName evidence="2">Uncharacterized protein</fullName>
    </submittedName>
</protein>
<dbReference type="AlphaFoldDB" id="A0AAV9CUH0"/>
<evidence type="ECO:0000256" key="1">
    <source>
        <dbReference type="SAM" id="SignalP"/>
    </source>
</evidence>
<keyword evidence="1" id="KW-0732">Signal</keyword>
<reference evidence="2" key="2">
    <citation type="submission" date="2023-06" db="EMBL/GenBank/DDBJ databases">
        <authorList>
            <person name="Ma L."/>
            <person name="Liu K.-W."/>
            <person name="Li Z."/>
            <person name="Hsiao Y.-Y."/>
            <person name="Qi Y."/>
            <person name="Fu T."/>
            <person name="Tang G."/>
            <person name="Zhang D."/>
            <person name="Sun W.-H."/>
            <person name="Liu D.-K."/>
            <person name="Li Y."/>
            <person name="Chen G.-Z."/>
            <person name="Liu X.-D."/>
            <person name="Liao X.-Y."/>
            <person name="Jiang Y.-T."/>
            <person name="Yu X."/>
            <person name="Hao Y."/>
            <person name="Huang J."/>
            <person name="Zhao X.-W."/>
            <person name="Ke S."/>
            <person name="Chen Y.-Y."/>
            <person name="Wu W.-L."/>
            <person name="Hsu J.-L."/>
            <person name="Lin Y.-F."/>
            <person name="Huang M.-D."/>
            <person name="Li C.-Y."/>
            <person name="Huang L."/>
            <person name="Wang Z.-W."/>
            <person name="Zhao X."/>
            <person name="Zhong W.-Y."/>
            <person name="Peng D.-H."/>
            <person name="Ahmad S."/>
            <person name="Lan S."/>
            <person name="Zhang J.-S."/>
            <person name="Tsai W.-C."/>
            <person name="Van De Peer Y."/>
            <person name="Liu Z.-J."/>
        </authorList>
    </citation>
    <scope>NUCLEOTIDE SEQUENCE</scope>
    <source>
        <strain evidence="2">CP</strain>
        <tissue evidence="2">Leaves</tissue>
    </source>
</reference>